<organism evidence="1 2">
    <name type="scientific">Xenorhabdus taiwanensis</name>
    <dbReference type="NCBI Taxonomy" id="3085177"/>
    <lineage>
        <taxon>Bacteria</taxon>
        <taxon>Pseudomonadati</taxon>
        <taxon>Pseudomonadota</taxon>
        <taxon>Gammaproteobacteria</taxon>
        <taxon>Enterobacterales</taxon>
        <taxon>Morganellaceae</taxon>
        <taxon>Xenorhabdus</taxon>
    </lineage>
</organism>
<reference evidence="1 2" key="1">
    <citation type="submission" date="2023-10" db="EMBL/GenBank/DDBJ databases">
        <title>Xenorhabdus taiwanensis sp. nov., a symbiotic bacterium associated with the entomopathogenic nematode Steinernema taiwanensis.</title>
        <authorList>
            <person name="Tseng C.T."/>
            <person name="Shu H.Y."/>
            <person name="Chen M.H."/>
            <person name="Fang Y.J."/>
            <person name="Wu T.L."/>
            <person name="Lin Y.C."/>
            <person name="Huang C.J."/>
        </authorList>
    </citation>
    <scope>NUCLEOTIDE SEQUENCE [LARGE SCALE GENOMIC DNA]</scope>
    <source>
        <strain evidence="1 2">TCT-1</strain>
    </source>
</reference>
<dbReference type="Gene3D" id="3.60.60.10">
    <property type="entry name" value="Penicillin V Acylase, Chain A"/>
    <property type="match status" value="1"/>
</dbReference>
<sequence length="59" mass="6789">MYDYTQWSIVADLTNLKYDIKIYTDSVLRCISFNDFDLDASVDVSHPMVSSKVPDLIPE</sequence>
<gene>
    <name evidence="1" type="ORF">TCT1_16860</name>
</gene>
<evidence type="ECO:0000313" key="1">
    <source>
        <dbReference type="EMBL" id="BET96765.1"/>
    </source>
</evidence>
<proteinExistence type="predicted"/>
<name>A0ABM8JWI2_9GAMM</name>
<accession>A0ABM8JWI2</accession>
<dbReference type="EMBL" id="AP028978">
    <property type="protein sequence ID" value="BET96765.1"/>
    <property type="molecule type" value="Genomic_DNA"/>
</dbReference>
<dbReference type="Proteomes" id="UP001529514">
    <property type="component" value="Chromosome"/>
</dbReference>
<protein>
    <submittedName>
        <fullName evidence="1">Uncharacterized protein</fullName>
    </submittedName>
</protein>
<evidence type="ECO:0000313" key="2">
    <source>
        <dbReference type="Proteomes" id="UP001529514"/>
    </source>
</evidence>
<keyword evidence="2" id="KW-1185">Reference proteome</keyword>